<dbReference type="Proteomes" id="UP000824037">
    <property type="component" value="Unassembled WGS sequence"/>
</dbReference>
<evidence type="ECO:0000313" key="3">
    <source>
        <dbReference type="EMBL" id="HIZ35113.1"/>
    </source>
</evidence>
<proteinExistence type="predicted"/>
<evidence type="ECO:0000313" key="4">
    <source>
        <dbReference type="Proteomes" id="UP000824037"/>
    </source>
</evidence>
<evidence type="ECO:0000256" key="2">
    <source>
        <dbReference type="SAM" id="SignalP"/>
    </source>
</evidence>
<keyword evidence="2" id="KW-0732">Signal</keyword>
<comment type="caution">
    <text evidence="3">The sequence shown here is derived from an EMBL/GenBank/DDBJ whole genome shotgun (WGS) entry which is preliminary data.</text>
</comment>
<dbReference type="PROSITE" id="PS51257">
    <property type="entry name" value="PROKAR_LIPOPROTEIN"/>
    <property type="match status" value="1"/>
</dbReference>
<sequence length="177" mass="17919">MKRLWSAGALLAVLALAGCGGAGSATSDAPEESAPASAEPGEDTAAESEAADEDSTGSDVGLSSEGHTATEGPAYTVLTDDDYRTVLTVSADQLAELTQVEVTEDSVADVLAALTEADSFAEHDEIAEYAEDLAATADERSDQLTELITGLADESIPAIRVAISHGGENASVNFGSA</sequence>
<dbReference type="AlphaFoldDB" id="A0A9D2EC94"/>
<feature type="chain" id="PRO_5039643751" description="Lipoprotein" evidence="2">
    <location>
        <begin position="25"/>
        <end position="177"/>
    </location>
</feature>
<evidence type="ECO:0008006" key="5">
    <source>
        <dbReference type="Google" id="ProtNLM"/>
    </source>
</evidence>
<protein>
    <recommendedName>
        <fullName evidence="5">Lipoprotein</fullName>
    </recommendedName>
</protein>
<feature type="region of interest" description="Disordered" evidence="1">
    <location>
        <begin position="20"/>
        <end position="76"/>
    </location>
</feature>
<accession>A0A9D2EC94</accession>
<feature type="compositionally biased region" description="Low complexity" evidence="1">
    <location>
        <begin position="24"/>
        <end position="39"/>
    </location>
</feature>
<gene>
    <name evidence="3" type="ORF">H9815_05005</name>
</gene>
<organism evidence="3 4">
    <name type="scientific">Candidatus Ruania gallistercoris</name>
    <dbReference type="NCBI Taxonomy" id="2838746"/>
    <lineage>
        <taxon>Bacteria</taxon>
        <taxon>Bacillati</taxon>
        <taxon>Actinomycetota</taxon>
        <taxon>Actinomycetes</taxon>
        <taxon>Micrococcales</taxon>
        <taxon>Ruaniaceae</taxon>
        <taxon>Ruania</taxon>
    </lineage>
</organism>
<evidence type="ECO:0000256" key="1">
    <source>
        <dbReference type="SAM" id="MobiDB-lite"/>
    </source>
</evidence>
<reference evidence="3" key="2">
    <citation type="submission" date="2021-04" db="EMBL/GenBank/DDBJ databases">
        <authorList>
            <person name="Gilroy R."/>
        </authorList>
    </citation>
    <scope>NUCLEOTIDE SEQUENCE</scope>
    <source>
        <strain evidence="3">ChiGjej4B4-7305</strain>
    </source>
</reference>
<name>A0A9D2EC94_9MICO</name>
<feature type="signal peptide" evidence="2">
    <location>
        <begin position="1"/>
        <end position="24"/>
    </location>
</feature>
<reference evidence="3" key="1">
    <citation type="journal article" date="2021" name="PeerJ">
        <title>Extensive microbial diversity within the chicken gut microbiome revealed by metagenomics and culture.</title>
        <authorList>
            <person name="Gilroy R."/>
            <person name="Ravi A."/>
            <person name="Getino M."/>
            <person name="Pursley I."/>
            <person name="Horton D.L."/>
            <person name="Alikhan N.F."/>
            <person name="Baker D."/>
            <person name="Gharbi K."/>
            <person name="Hall N."/>
            <person name="Watson M."/>
            <person name="Adriaenssens E.M."/>
            <person name="Foster-Nyarko E."/>
            <person name="Jarju S."/>
            <person name="Secka A."/>
            <person name="Antonio M."/>
            <person name="Oren A."/>
            <person name="Chaudhuri R.R."/>
            <person name="La Ragione R."/>
            <person name="Hildebrand F."/>
            <person name="Pallen M.J."/>
        </authorList>
    </citation>
    <scope>NUCLEOTIDE SEQUENCE</scope>
    <source>
        <strain evidence="3">ChiGjej4B4-7305</strain>
    </source>
</reference>
<dbReference type="EMBL" id="DXBY01000078">
    <property type="protein sequence ID" value="HIZ35113.1"/>
    <property type="molecule type" value="Genomic_DNA"/>
</dbReference>
<feature type="compositionally biased region" description="Acidic residues" evidence="1">
    <location>
        <begin position="40"/>
        <end position="56"/>
    </location>
</feature>